<evidence type="ECO:0000313" key="3">
    <source>
        <dbReference type="Proteomes" id="UP000094067"/>
    </source>
</evidence>
<feature type="transmembrane region" description="Helical" evidence="1">
    <location>
        <begin position="223"/>
        <end position="245"/>
    </location>
</feature>
<dbReference type="EMBL" id="MCGH01000002">
    <property type="protein sequence ID" value="ODM05651.1"/>
    <property type="molecule type" value="Genomic_DNA"/>
</dbReference>
<feature type="transmembrane region" description="Helical" evidence="1">
    <location>
        <begin position="12"/>
        <end position="35"/>
    </location>
</feature>
<dbReference type="AlphaFoldDB" id="A0A1E3AB74"/>
<feature type="transmembrane region" description="Helical" evidence="1">
    <location>
        <begin position="174"/>
        <end position="203"/>
    </location>
</feature>
<feature type="transmembrane region" description="Helical" evidence="1">
    <location>
        <begin position="78"/>
        <end position="98"/>
    </location>
</feature>
<feature type="transmembrane region" description="Helical" evidence="1">
    <location>
        <begin position="143"/>
        <end position="162"/>
    </location>
</feature>
<accession>A0A1E3AB74</accession>
<feature type="transmembrane region" description="Helical" evidence="1">
    <location>
        <begin position="331"/>
        <end position="349"/>
    </location>
</feature>
<sequence>MLKFIKKNDFVIVSIFFAILVFSLLLGTGTITSGWHMVDDHEFLEYQIEMSRTGGNVFTCIQKALAEDIGSRFRPLYYIFRIILTTIFGSNLVVWSIFKAFEVILAFIFLYLCAKLMNCTIFYSVIFSLIVMVGPQSVVWWKLGPQESTGILFFSISFYFLLKWLHSGKKYFSVISYLFILIVSLYKESFLLLIPFMIVYIFYFNCLQNGLSFSTIKNVMRSHFPLLLIYAVTFIAIVLIIVLLVGVSSPGYVGFDTSVTLNQYKNYWLDAIRNYLKYFLYFMIPASLLIITYIKHWKILLREAIMASFIMFPQIILYCKTGLEERYILPWSFGFAYFFVISISNLPMFKGIRKILYSGVLILLLVPHFLVLVKEAEYFTYRGHSVTTVLNEALSKSSPDMNILSAYSPYEESDITVSCWMQLQGRDNVYTWNENERICTDKSGTGYGRIEDVSEMDIILFYNPKDRHYCYDPSIDLSNYTRIDYGTMTMCIKNK</sequence>
<organism evidence="2 3">
    <name type="scientific">Eisenbergiella tayi</name>
    <dbReference type="NCBI Taxonomy" id="1432052"/>
    <lineage>
        <taxon>Bacteria</taxon>
        <taxon>Bacillati</taxon>
        <taxon>Bacillota</taxon>
        <taxon>Clostridia</taxon>
        <taxon>Lachnospirales</taxon>
        <taxon>Lachnospiraceae</taxon>
        <taxon>Eisenbergiella</taxon>
    </lineage>
</organism>
<protein>
    <recommendedName>
        <fullName evidence="4">Glycosyltransferase RgtA/B/C/D-like domain-containing protein</fullName>
    </recommendedName>
</protein>
<dbReference type="PATRIC" id="fig|1432052.4.peg.1726"/>
<proteinExistence type="predicted"/>
<dbReference type="Proteomes" id="UP000094067">
    <property type="component" value="Unassembled WGS sequence"/>
</dbReference>
<reference evidence="2 3" key="1">
    <citation type="submission" date="2016-07" db="EMBL/GenBank/DDBJ databases">
        <title>Characterization of isolates of Eisenbergiella tayi derived from blood cultures, using whole genome sequencing.</title>
        <authorList>
            <person name="Burdz T."/>
            <person name="Wiebe D."/>
            <person name="Huynh C."/>
            <person name="Bernard K."/>
        </authorList>
    </citation>
    <scope>NUCLEOTIDE SEQUENCE [LARGE SCALE GENOMIC DNA]</scope>
    <source>
        <strain evidence="2 3">NML 110608</strain>
    </source>
</reference>
<feature type="transmembrane region" description="Helical" evidence="1">
    <location>
        <begin position="105"/>
        <end position="131"/>
    </location>
</feature>
<keyword evidence="1" id="KW-0812">Transmembrane</keyword>
<evidence type="ECO:0000256" key="1">
    <source>
        <dbReference type="SAM" id="Phobius"/>
    </source>
</evidence>
<keyword evidence="1" id="KW-1133">Transmembrane helix</keyword>
<dbReference type="RefSeq" id="WP_069151857.1">
    <property type="nucleotide sequence ID" value="NZ_MCGH01000002.1"/>
</dbReference>
<name>A0A1E3AB74_9FIRM</name>
<evidence type="ECO:0000313" key="2">
    <source>
        <dbReference type="EMBL" id="ODM05651.1"/>
    </source>
</evidence>
<feature type="transmembrane region" description="Helical" evidence="1">
    <location>
        <begin position="300"/>
        <end position="319"/>
    </location>
</feature>
<feature type="transmembrane region" description="Helical" evidence="1">
    <location>
        <begin position="355"/>
        <end position="373"/>
    </location>
</feature>
<gene>
    <name evidence="2" type="ORF">BEI61_01540</name>
</gene>
<evidence type="ECO:0008006" key="4">
    <source>
        <dbReference type="Google" id="ProtNLM"/>
    </source>
</evidence>
<comment type="caution">
    <text evidence="2">The sequence shown here is derived from an EMBL/GenBank/DDBJ whole genome shotgun (WGS) entry which is preliminary data.</text>
</comment>
<keyword evidence="1" id="KW-0472">Membrane</keyword>
<feature type="transmembrane region" description="Helical" evidence="1">
    <location>
        <begin position="275"/>
        <end position="294"/>
    </location>
</feature>